<feature type="domain" description="Carboxymuconolactone decarboxylase-like" evidence="1">
    <location>
        <begin position="27"/>
        <end position="111"/>
    </location>
</feature>
<name>A0A3A8JNG7_9BACT</name>
<dbReference type="PANTHER" id="PTHR33570">
    <property type="entry name" value="4-CARBOXYMUCONOLACTONE DECARBOXYLASE FAMILY PROTEIN"/>
    <property type="match status" value="1"/>
</dbReference>
<gene>
    <name evidence="2" type="ORF">D7X32_33445</name>
</gene>
<dbReference type="AlphaFoldDB" id="A0A3A8JNG7"/>
<dbReference type="SUPFAM" id="SSF69118">
    <property type="entry name" value="AhpD-like"/>
    <property type="match status" value="1"/>
</dbReference>
<dbReference type="InterPro" id="IPR003779">
    <property type="entry name" value="CMD-like"/>
</dbReference>
<dbReference type="InterPro" id="IPR052512">
    <property type="entry name" value="4CMD/NDH-1_regulator"/>
</dbReference>
<dbReference type="Pfam" id="PF02627">
    <property type="entry name" value="CMD"/>
    <property type="match status" value="2"/>
</dbReference>
<dbReference type="EMBL" id="RAWE01000185">
    <property type="protein sequence ID" value="RKG97199.1"/>
    <property type="molecule type" value="Genomic_DNA"/>
</dbReference>
<sequence length="250" mass="27605">MAISDEAQRNHDALFPNHKSTLKETDPELIELFDNWAFGEVLQDETLDPRTRLMVQLAAMIACHAVNEYRVMLGGALNVGVTPVEVKEIVYQAVPYAGMARVFDFLHATNEVLRSRGIPLPLKGQSTTNPATRFDKGLEVQKRIFGDSIDQMYAKSPKDQLHLQKHLSANCFGDYYTRTGLDLKTRELLTFAMIASLGGCEPQLAGHVAGNLAVGNDRKVLVSTITHLLPFIGYPRTLNAIKVINQGTAA</sequence>
<dbReference type="Gene3D" id="1.20.1290.10">
    <property type="entry name" value="AhpD-like"/>
    <property type="match status" value="1"/>
</dbReference>
<dbReference type="PANTHER" id="PTHR33570:SF2">
    <property type="entry name" value="CARBOXYMUCONOLACTONE DECARBOXYLASE-LIKE DOMAIN-CONTAINING PROTEIN"/>
    <property type="match status" value="1"/>
</dbReference>
<evidence type="ECO:0000259" key="1">
    <source>
        <dbReference type="Pfam" id="PF02627"/>
    </source>
</evidence>
<dbReference type="GO" id="GO:0051920">
    <property type="term" value="F:peroxiredoxin activity"/>
    <property type="evidence" value="ECO:0007669"/>
    <property type="project" value="InterPro"/>
</dbReference>
<dbReference type="Proteomes" id="UP000268313">
    <property type="component" value="Unassembled WGS sequence"/>
</dbReference>
<evidence type="ECO:0000313" key="3">
    <source>
        <dbReference type="Proteomes" id="UP000268313"/>
    </source>
</evidence>
<proteinExistence type="predicted"/>
<keyword evidence="3" id="KW-1185">Reference proteome</keyword>
<protein>
    <submittedName>
        <fullName evidence="2">Carboxymuconolactone decarboxylase</fullName>
    </submittedName>
</protein>
<dbReference type="InterPro" id="IPR029032">
    <property type="entry name" value="AhpD-like"/>
</dbReference>
<feature type="domain" description="Carboxymuconolactone decarboxylase-like" evidence="1">
    <location>
        <begin position="163"/>
        <end position="244"/>
    </location>
</feature>
<evidence type="ECO:0000313" key="2">
    <source>
        <dbReference type="EMBL" id="RKG97199.1"/>
    </source>
</evidence>
<comment type="caution">
    <text evidence="2">The sequence shown here is derived from an EMBL/GenBank/DDBJ whole genome shotgun (WGS) entry which is preliminary data.</text>
</comment>
<reference evidence="3" key="1">
    <citation type="submission" date="2018-09" db="EMBL/GenBank/DDBJ databases">
        <authorList>
            <person name="Livingstone P.G."/>
            <person name="Whitworth D.E."/>
        </authorList>
    </citation>
    <scope>NUCLEOTIDE SEQUENCE [LARGE SCALE GENOMIC DNA]</scope>
    <source>
        <strain evidence="3">CA043D</strain>
    </source>
</reference>
<dbReference type="RefSeq" id="WP_120606629.1">
    <property type="nucleotide sequence ID" value="NZ_RAWE01000185.1"/>
</dbReference>
<dbReference type="OrthoDB" id="9793083at2"/>
<accession>A0A3A8JNG7</accession>
<organism evidence="2 3">
    <name type="scientific">Corallococcus carmarthensis</name>
    <dbReference type="NCBI Taxonomy" id="2316728"/>
    <lineage>
        <taxon>Bacteria</taxon>
        <taxon>Pseudomonadati</taxon>
        <taxon>Myxococcota</taxon>
        <taxon>Myxococcia</taxon>
        <taxon>Myxococcales</taxon>
        <taxon>Cystobacterineae</taxon>
        <taxon>Myxococcaceae</taxon>
        <taxon>Corallococcus</taxon>
    </lineage>
</organism>